<proteinExistence type="predicted"/>
<dbReference type="Proteomes" id="UP000593561">
    <property type="component" value="Unassembled WGS sequence"/>
</dbReference>
<dbReference type="AlphaFoldDB" id="A0A7J8SG88"/>
<keyword evidence="2" id="KW-1185">Reference proteome</keyword>
<sequence length="67" mass="7979">MESFSVSASSPTIELQLYTFIQEQVFFLLMRNCKGIWENAIEREWTKFCLLIKEHLIIHVVQELYLA</sequence>
<gene>
    <name evidence="1" type="ORF">Godav_010331</name>
</gene>
<evidence type="ECO:0000313" key="2">
    <source>
        <dbReference type="Proteomes" id="UP000593561"/>
    </source>
</evidence>
<comment type="caution">
    <text evidence="1">The sequence shown here is derived from an EMBL/GenBank/DDBJ whole genome shotgun (WGS) entry which is preliminary data.</text>
</comment>
<protein>
    <submittedName>
        <fullName evidence="1">Uncharacterized protein</fullName>
    </submittedName>
</protein>
<organism evidence="1 2">
    <name type="scientific">Gossypium davidsonii</name>
    <name type="common">Davidson's cotton</name>
    <name type="synonym">Gossypium klotzschianum subsp. davidsonii</name>
    <dbReference type="NCBI Taxonomy" id="34287"/>
    <lineage>
        <taxon>Eukaryota</taxon>
        <taxon>Viridiplantae</taxon>
        <taxon>Streptophyta</taxon>
        <taxon>Embryophyta</taxon>
        <taxon>Tracheophyta</taxon>
        <taxon>Spermatophyta</taxon>
        <taxon>Magnoliopsida</taxon>
        <taxon>eudicotyledons</taxon>
        <taxon>Gunneridae</taxon>
        <taxon>Pentapetalae</taxon>
        <taxon>rosids</taxon>
        <taxon>malvids</taxon>
        <taxon>Malvales</taxon>
        <taxon>Malvaceae</taxon>
        <taxon>Malvoideae</taxon>
        <taxon>Gossypium</taxon>
    </lineage>
</organism>
<reference evidence="1 2" key="1">
    <citation type="journal article" date="2019" name="Genome Biol. Evol.">
        <title>Insights into the evolution of the New World diploid cottons (Gossypium, subgenus Houzingenia) based on genome sequencing.</title>
        <authorList>
            <person name="Grover C.E."/>
            <person name="Arick M.A. 2nd"/>
            <person name="Thrash A."/>
            <person name="Conover J.L."/>
            <person name="Sanders W.S."/>
            <person name="Peterson D.G."/>
            <person name="Frelichowski J.E."/>
            <person name="Scheffler J.A."/>
            <person name="Scheffler B.E."/>
            <person name="Wendel J.F."/>
        </authorList>
    </citation>
    <scope>NUCLEOTIDE SEQUENCE [LARGE SCALE GENOMIC DNA]</scope>
    <source>
        <strain evidence="1">27</strain>
        <tissue evidence="1">Leaf</tissue>
    </source>
</reference>
<dbReference type="EMBL" id="JABFAC010000009">
    <property type="protein sequence ID" value="MBA0625091.1"/>
    <property type="molecule type" value="Genomic_DNA"/>
</dbReference>
<name>A0A7J8SG88_GOSDV</name>
<evidence type="ECO:0000313" key="1">
    <source>
        <dbReference type="EMBL" id="MBA0625091.1"/>
    </source>
</evidence>
<accession>A0A7J8SG88</accession>